<sequence>MNLRTTLLLGLLLALIGCSKLTLEHYNQISVGMSYDDVTRLIGPPDRCDDVMGVRSCDWRDGERSVHVNFLGGQVLLFSSSNLK</sequence>
<dbReference type="Gene3D" id="3.30.1450.10">
    <property type="match status" value="1"/>
</dbReference>
<name>A0ABZ1CGG2_9PROT</name>
<proteinExistence type="predicted"/>
<gene>
    <name evidence="2" type="ORF">VA613_10635</name>
</gene>
<organism evidence="2 3">
    <name type="scientific">Thiobacillus sedimenti</name>
    <dbReference type="NCBI Taxonomy" id="3110231"/>
    <lineage>
        <taxon>Bacteria</taxon>
        <taxon>Pseudomonadati</taxon>
        <taxon>Pseudomonadota</taxon>
        <taxon>Betaproteobacteria</taxon>
        <taxon>Nitrosomonadales</taxon>
        <taxon>Thiobacillaceae</taxon>
        <taxon>Thiobacillus</taxon>
    </lineage>
</organism>
<dbReference type="InterPro" id="IPR037873">
    <property type="entry name" value="BamE-like"/>
</dbReference>
<keyword evidence="3" id="KW-1185">Reference proteome</keyword>
<evidence type="ECO:0008006" key="4">
    <source>
        <dbReference type="Google" id="ProtNLM"/>
    </source>
</evidence>
<evidence type="ECO:0000256" key="1">
    <source>
        <dbReference type="ARBA" id="ARBA00022729"/>
    </source>
</evidence>
<dbReference type="Proteomes" id="UP001334732">
    <property type="component" value="Chromosome"/>
</dbReference>
<dbReference type="RefSeq" id="WP_324778990.1">
    <property type="nucleotide sequence ID" value="NZ_CP141769.1"/>
</dbReference>
<reference evidence="2 3" key="1">
    <citation type="submission" date="2023-12" db="EMBL/GenBank/DDBJ databases">
        <title>Thiobacillus sedimentum sp. nov., a chemolithoautotrophic sulfur-oxidizing bacterium isolated from freshwater sediment.</title>
        <authorList>
            <person name="Luo J."/>
            <person name="Dai C."/>
        </authorList>
    </citation>
    <scope>NUCLEOTIDE SEQUENCE [LARGE SCALE GENOMIC DNA]</scope>
    <source>
        <strain evidence="2 3">SCUT-2</strain>
    </source>
</reference>
<dbReference type="EMBL" id="CP141769">
    <property type="protein sequence ID" value="WRS38459.1"/>
    <property type="molecule type" value="Genomic_DNA"/>
</dbReference>
<evidence type="ECO:0000313" key="2">
    <source>
        <dbReference type="EMBL" id="WRS38459.1"/>
    </source>
</evidence>
<protein>
    <recommendedName>
        <fullName evidence="4">Lipoprotein</fullName>
    </recommendedName>
</protein>
<dbReference type="PROSITE" id="PS51257">
    <property type="entry name" value="PROKAR_LIPOPROTEIN"/>
    <property type="match status" value="1"/>
</dbReference>
<accession>A0ABZ1CGG2</accession>
<keyword evidence="1" id="KW-0732">Signal</keyword>
<evidence type="ECO:0000313" key="3">
    <source>
        <dbReference type="Proteomes" id="UP001334732"/>
    </source>
</evidence>